<evidence type="ECO:0000313" key="7">
    <source>
        <dbReference type="EMBL" id="MDR6537470.1"/>
    </source>
</evidence>
<comment type="caution">
    <text evidence="7">The sequence shown here is derived from an EMBL/GenBank/DDBJ whole genome shotgun (WGS) entry which is preliminary data.</text>
</comment>
<keyword evidence="2" id="KW-0285">Flavoprotein</keyword>
<keyword evidence="5" id="KW-0503">Monooxygenase</keyword>
<dbReference type="EMBL" id="JAVDRF010000006">
    <property type="protein sequence ID" value="MDR6537470.1"/>
    <property type="molecule type" value="Genomic_DNA"/>
</dbReference>
<evidence type="ECO:0000256" key="4">
    <source>
        <dbReference type="ARBA" id="ARBA00023002"/>
    </source>
</evidence>
<dbReference type="Pfam" id="PF01494">
    <property type="entry name" value="FAD_binding_3"/>
    <property type="match status" value="1"/>
</dbReference>
<proteinExistence type="predicted"/>
<keyword evidence="4 7" id="KW-0560">Oxidoreductase</keyword>
<dbReference type="Gene3D" id="3.50.50.60">
    <property type="entry name" value="FAD/NAD(P)-binding domain"/>
    <property type="match status" value="1"/>
</dbReference>
<evidence type="ECO:0000313" key="8">
    <source>
        <dbReference type="Proteomes" id="UP001184230"/>
    </source>
</evidence>
<dbReference type="GO" id="GO:0018658">
    <property type="term" value="F:salicylate 1-monooxygenase activity"/>
    <property type="evidence" value="ECO:0007669"/>
    <property type="project" value="UniProtKB-EC"/>
</dbReference>
<dbReference type="PRINTS" id="PR00420">
    <property type="entry name" value="RNGMNOXGNASE"/>
</dbReference>
<dbReference type="Proteomes" id="UP001184230">
    <property type="component" value="Unassembled WGS sequence"/>
</dbReference>
<reference evidence="7 8" key="1">
    <citation type="submission" date="2023-07" db="EMBL/GenBank/DDBJ databases">
        <title>Sorghum-associated microbial communities from plants grown in Nebraska, USA.</title>
        <authorList>
            <person name="Schachtman D."/>
        </authorList>
    </citation>
    <scope>NUCLEOTIDE SEQUENCE [LARGE SCALE GENOMIC DNA]</scope>
    <source>
        <strain evidence="7 8">DS1781</strain>
    </source>
</reference>
<keyword evidence="3" id="KW-0274">FAD</keyword>
<evidence type="ECO:0000256" key="1">
    <source>
        <dbReference type="ARBA" id="ARBA00001974"/>
    </source>
</evidence>
<name>A0ABU1NG77_9BURK</name>
<gene>
    <name evidence="7" type="ORF">J2739_003247</name>
</gene>
<dbReference type="InterPro" id="IPR050493">
    <property type="entry name" value="FAD-dep_Monooxygenase_BioMet"/>
</dbReference>
<keyword evidence="8" id="KW-1185">Reference proteome</keyword>
<sequence length="393" mass="41331">MRAAHVLIAGGGIAGLASALALGRRRHRVDLFEQAVAFAEVGAGIQLGPNVARRLQALGVWQPLMRVAAKPEVLVVRSAVHGGEIARLPLGNAMLRSYGAPYLCVHRADLHALLLAAVRGSGAVTLNTGTRITEAVARAGAVCVSSTGTRAWEGDALIGADGLWSALRTRVVEDAAPPRTTGHTAWRALVDQSALPAALRSTQICVWLGPRLHAVAYPVRRGEALNVVVLAEAAPAGDARDWDQASSLAALQAATGRTGAGLQALLEAMPAWRAWTLCDRPPLSGPEQMAGERVALAGDAAHPMLPYLAQGAGMAIEDGVALAEALDGCTAEDVPPRLARYAEARWERNAQVQARARRNGEIFHATGLMRLGRDTALRLLGARLLDVPWLYGG</sequence>
<dbReference type="RefSeq" id="WP_309903622.1">
    <property type="nucleotide sequence ID" value="NZ_JAVDRF010000006.1"/>
</dbReference>
<dbReference type="EC" id="1.14.13.1" evidence="7"/>
<dbReference type="InterPro" id="IPR036188">
    <property type="entry name" value="FAD/NAD-bd_sf"/>
</dbReference>
<dbReference type="InterPro" id="IPR002938">
    <property type="entry name" value="FAD-bd"/>
</dbReference>
<evidence type="ECO:0000256" key="5">
    <source>
        <dbReference type="ARBA" id="ARBA00023033"/>
    </source>
</evidence>
<evidence type="ECO:0000259" key="6">
    <source>
        <dbReference type="Pfam" id="PF01494"/>
    </source>
</evidence>
<evidence type="ECO:0000256" key="3">
    <source>
        <dbReference type="ARBA" id="ARBA00022827"/>
    </source>
</evidence>
<protein>
    <submittedName>
        <fullName evidence="7">Salicylate hydroxylase</fullName>
        <ecNumber evidence="7">1.14.13.1</ecNumber>
    </submittedName>
</protein>
<accession>A0ABU1NG77</accession>
<dbReference type="SUPFAM" id="SSF51905">
    <property type="entry name" value="FAD/NAD(P)-binding domain"/>
    <property type="match status" value="1"/>
</dbReference>
<dbReference type="PANTHER" id="PTHR13789:SF318">
    <property type="entry name" value="GERANYLGERANYL DIPHOSPHATE REDUCTASE"/>
    <property type="match status" value="1"/>
</dbReference>
<dbReference type="PANTHER" id="PTHR13789">
    <property type="entry name" value="MONOOXYGENASE"/>
    <property type="match status" value="1"/>
</dbReference>
<organism evidence="7 8">
    <name type="scientific">Variovorax soli</name>
    <dbReference type="NCBI Taxonomy" id="376815"/>
    <lineage>
        <taxon>Bacteria</taxon>
        <taxon>Pseudomonadati</taxon>
        <taxon>Pseudomonadota</taxon>
        <taxon>Betaproteobacteria</taxon>
        <taxon>Burkholderiales</taxon>
        <taxon>Comamonadaceae</taxon>
        <taxon>Variovorax</taxon>
    </lineage>
</organism>
<evidence type="ECO:0000256" key="2">
    <source>
        <dbReference type="ARBA" id="ARBA00022630"/>
    </source>
</evidence>
<comment type="cofactor">
    <cofactor evidence="1">
        <name>FAD</name>
        <dbReference type="ChEBI" id="CHEBI:57692"/>
    </cofactor>
</comment>
<feature type="domain" description="FAD-binding" evidence="6">
    <location>
        <begin position="5"/>
        <end position="354"/>
    </location>
</feature>
<dbReference type="SUPFAM" id="SSF54373">
    <property type="entry name" value="FAD-linked reductases, C-terminal domain"/>
    <property type="match status" value="1"/>
</dbReference>